<evidence type="ECO:0000313" key="1">
    <source>
        <dbReference type="EMBL" id="PQO40761.1"/>
    </source>
</evidence>
<evidence type="ECO:0000313" key="2">
    <source>
        <dbReference type="Proteomes" id="UP000240009"/>
    </source>
</evidence>
<dbReference type="EMBL" id="PUIA01000012">
    <property type="protein sequence ID" value="PQO40761.1"/>
    <property type="molecule type" value="Genomic_DNA"/>
</dbReference>
<dbReference type="PANTHER" id="PTHR37841:SF1">
    <property type="entry name" value="DUF3298 DOMAIN-CONTAINING PROTEIN"/>
    <property type="match status" value="1"/>
</dbReference>
<dbReference type="AlphaFoldDB" id="A0A2S8G912"/>
<dbReference type="PANTHER" id="PTHR37841">
    <property type="entry name" value="GLR2918 PROTEIN"/>
    <property type="match status" value="1"/>
</dbReference>
<organism evidence="1 2">
    <name type="scientific">Blastopirellula marina</name>
    <dbReference type="NCBI Taxonomy" id="124"/>
    <lineage>
        <taxon>Bacteria</taxon>
        <taxon>Pseudomonadati</taxon>
        <taxon>Planctomycetota</taxon>
        <taxon>Planctomycetia</taxon>
        <taxon>Pirellulales</taxon>
        <taxon>Pirellulaceae</taxon>
        <taxon>Blastopirellula</taxon>
    </lineage>
</organism>
<accession>A0A2S8G912</accession>
<proteinExistence type="predicted"/>
<gene>
    <name evidence="1" type="ORF">C5Y96_01295</name>
</gene>
<sequence>MLLPFRRGDRFGYRNLMGEVIVEPAFLNAYESNEGIAVALETRSPKQYVLLDENGAVRCHLPDVSRVDNSGVCQGLLAATDAGSKRCGYLDTNGEWTIEPMFRNAKAFDKHGATVGVPPDDAGRKERRINRKGEFIGDLFRQIKNFRTDRRFTGAYLTFRFETGVVVDCFGSRVGKSTFNHVGLEAEGLLPVEFLNEQIGWVDTNGEEVRRVEGTMIGAYFSDGLIPIKKNEKWGLVDRDGHFVLEPQFDVLDVVGFNRFQAGMISPSGQPEVRLINGAGETLGEGVFSLIGGFKEKVAVVWRPNADPTYGDDEERNFIDPNGNLLLPEWW</sequence>
<comment type="caution">
    <text evidence="1">The sequence shown here is derived from an EMBL/GenBank/DDBJ whole genome shotgun (WGS) entry which is preliminary data.</text>
</comment>
<reference evidence="1 2" key="1">
    <citation type="submission" date="2018-02" db="EMBL/GenBank/DDBJ databases">
        <title>Comparative genomes isolates from brazilian mangrove.</title>
        <authorList>
            <person name="Araujo J.E."/>
            <person name="Taketani R.G."/>
            <person name="Silva M.C.P."/>
            <person name="Loureco M.V."/>
            <person name="Andreote F.D."/>
        </authorList>
    </citation>
    <scope>NUCLEOTIDE SEQUENCE [LARGE SCALE GENOMIC DNA]</scope>
    <source>
        <strain evidence="1 2">HEX-2 MGV</strain>
    </source>
</reference>
<dbReference type="Proteomes" id="UP000240009">
    <property type="component" value="Unassembled WGS sequence"/>
</dbReference>
<dbReference type="Pfam" id="PF14903">
    <property type="entry name" value="WG_beta_rep"/>
    <property type="match status" value="2"/>
</dbReference>
<name>A0A2S8G912_9BACT</name>
<dbReference type="InterPro" id="IPR032774">
    <property type="entry name" value="WG_beta_rep"/>
</dbReference>
<protein>
    <recommendedName>
        <fullName evidence="3">WG repeat-containing protein</fullName>
    </recommendedName>
</protein>
<evidence type="ECO:0008006" key="3">
    <source>
        <dbReference type="Google" id="ProtNLM"/>
    </source>
</evidence>